<protein>
    <submittedName>
        <fullName evidence="2">Uncharacterized protein</fullName>
    </submittedName>
</protein>
<evidence type="ECO:0000313" key="2">
    <source>
        <dbReference type="EMBL" id="KAG1902560.1"/>
    </source>
</evidence>
<dbReference type="RefSeq" id="XP_041228135.1">
    <property type="nucleotide sequence ID" value="XM_041374812.1"/>
</dbReference>
<comment type="caution">
    <text evidence="2">The sequence shown here is derived from an EMBL/GenBank/DDBJ whole genome shotgun (WGS) entry which is preliminary data.</text>
</comment>
<keyword evidence="3" id="KW-1185">Reference proteome</keyword>
<proteinExistence type="predicted"/>
<reference evidence="2" key="1">
    <citation type="journal article" date="2020" name="New Phytol.">
        <title>Comparative genomics reveals dynamic genome evolution in host specialist ectomycorrhizal fungi.</title>
        <authorList>
            <person name="Lofgren L.A."/>
            <person name="Nguyen N.H."/>
            <person name="Vilgalys R."/>
            <person name="Ruytinx J."/>
            <person name="Liao H.L."/>
            <person name="Branco S."/>
            <person name="Kuo A."/>
            <person name="LaButti K."/>
            <person name="Lipzen A."/>
            <person name="Andreopoulos W."/>
            <person name="Pangilinan J."/>
            <person name="Riley R."/>
            <person name="Hundley H."/>
            <person name="Na H."/>
            <person name="Barry K."/>
            <person name="Grigoriev I.V."/>
            <person name="Stajich J.E."/>
            <person name="Kennedy P.G."/>
        </authorList>
    </citation>
    <scope>NUCLEOTIDE SEQUENCE</scope>
    <source>
        <strain evidence="2">FC203</strain>
    </source>
</reference>
<gene>
    <name evidence="2" type="ORF">F5891DRAFT_948501</name>
</gene>
<dbReference type="Proteomes" id="UP001195769">
    <property type="component" value="Unassembled WGS sequence"/>
</dbReference>
<accession>A0AAD4EA76</accession>
<feature type="region of interest" description="Disordered" evidence="1">
    <location>
        <begin position="73"/>
        <end position="119"/>
    </location>
</feature>
<dbReference type="EMBL" id="JABBWK010000016">
    <property type="protein sequence ID" value="KAG1902560.1"/>
    <property type="molecule type" value="Genomic_DNA"/>
</dbReference>
<evidence type="ECO:0000256" key="1">
    <source>
        <dbReference type="SAM" id="MobiDB-lite"/>
    </source>
</evidence>
<feature type="compositionally biased region" description="Basic and acidic residues" evidence="1">
    <location>
        <begin position="91"/>
        <end position="100"/>
    </location>
</feature>
<sequence>MQWLHSDPSLLVCPNFLSDPYQASRASLVTPTITEVQAADLLQNVWVTTNNALCTQWQQQTIKDKHLQTEQQRLAEDAAKHHQQALWLDEETNKADEQKKNRSKHLPIPMCPCPDTTDD</sequence>
<name>A0AAD4EA76_9AGAM</name>
<dbReference type="GeneID" id="64669110"/>
<organism evidence="2 3">
    <name type="scientific">Suillus fuscotomentosus</name>
    <dbReference type="NCBI Taxonomy" id="1912939"/>
    <lineage>
        <taxon>Eukaryota</taxon>
        <taxon>Fungi</taxon>
        <taxon>Dikarya</taxon>
        <taxon>Basidiomycota</taxon>
        <taxon>Agaricomycotina</taxon>
        <taxon>Agaricomycetes</taxon>
        <taxon>Agaricomycetidae</taxon>
        <taxon>Boletales</taxon>
        <taxon>Suillineae</taxon>
        <taxon>Suillaceae</taxon>
        <taxon>Suillus</taxon>
    </lineage>
</organism>
<evidence type="ECO:0000313" key="3">
    <source>
        <dbReference type="Proteomes" id="UP001195769"/>
    </source>
</evidence>
<dbReference type="AlphaFoldDB" id="A0AAD4EA76"/>